<gene>
    <name evidence="3" type="ORF">IV494_13880</name>
</gene>
<proteinExistence type="predicted"/>
<name>A0ABS0FEX5_9FLAO</name>
<keyword evidence="2" id="KW-0808">Transferase</keyword>
<keyword evidence="4" id="KW-1185">Reference proteome</keyword>
<dbReference type="Gene3D" id="3.40.50.2000">
    <property type="entry name" value="Glycogen Phosphorylase B"/>
    <property type="match status" value="1"/>
</dbReference>
<dbReference type="SUPFAM" id="SSF53756">
    <property type="entry name" value="UDP-Glycosyltransferase/glycogen phosphorylase"/>
    <property type="match status" value="1"/>
</dbReference>
<accession>A0ABS0FEX5</accession>
<evidence type="ECO:0000313" key="3">
    <source>
        <dbReference type="EMBL" id="MBF8458269.1"/>
    </source>
</evidence>
<dbReference type="Pfam" id="PF13692">
    <property type="entry name" value="Glyco_trans_1_4"/>
    <property type="match status" value="1"/>
</dbReference>
<sequence>MPDNPIAGKAGNTTRLRSMLSYFNDNNSIDVTFVSLKDWGIWKDEEINSFANQFPNIKLQLLEKKFKKNFFKYIFLYKIPYFFKNNSIDISSYILRKNFAKIANAEKLDVIIVSYASWGQIIDDVKGNPYSIIDTHDFITAQKSRRKNEVGRYFQDEIQILKKFDEIWTYSVEEEYIFEQFTDKKVTLIPVSFPLNFNEEHSSFKYDVIYVASNNPHNIAGINWFLKEVLPLLKDIKIHIIGKICTQIGDYENVVKHGMVDDLNDYYKNAKVAICPMLSGTGIKIKVIEALSYGIPVVTNRRGVDGLVNKKENGCLVTDDPKIFAEEIKHLLEDEIFYNRIKNEGISYFKNNHDPKLEVEIMNTIFK</sequence>
<dbReference type="Proteomes" id="UP000660070">
    <property type="component" value="Unassembled WGS sequence"/>
</dbReference>
<dbReference type="PANTHER" id="PTHR12526">
    <property type="entry name" value="GLYCOSYLTRANSFERASE"/>
    <property type="match status" value="1"/>
</dbReference>
<evidence type="ECO:0000256" key="2">
    <source>
        <dbReference type="ARBA" id="ARBA00022679"/>
    </source>
</evidence>
<comment type="caution">
    <text evidence="3">The sequence shown here is derived from an EMBL/GenBank/DDBJ whole genome shotgun (WGS) entry which is preliminary data.</text>
</comment>
<evidence type="ECO:0000313" key="4">
    <source>
        <dbReference type="Proteomes" id="UP000660070"/>
    </source>
</evidence>
<reference evidence="3 4" key="1">
    <citation type="submission" date="2020-11" db="EMBL/GenBank/DDBJ databases">
        <title>Kaistella gelatinilytica sp. nov., a flavobacterium isolated from Antarctic Soil.</title>
        <authorList>
            <person name="Li J."/>
        </authorList>
    </citation>
    <scope>NUCLEOTIDE SEQUENCE [LARGE SCALE GENOMIC DNA]</scope>
    <source>
        <strain evidence="3 4">G5-32</strain>
    </source>
</reference>
<keyword evidence="1" id="KW-0328">Glycosyltransferase</keyword>
<dbReference type="EMBL" id="JADPVI010000004">
    <property type="protein sequence ID" value="MBF8458269.1"/>
    <property type="molecule type" value="Genomic_DNA"/>
</dbReference>
<organism evidence="3 4">
    <name type="scientific">Kaistella gelatinilytica</name>
    <dbReference type="NCBI Taxonomy" id="2787636"/>
    <lineage>
        <taxon>Bacteria</taxon>
        <taxon>Pseudomonadati</taxon>
        <taxon>Bacteroidota</taxon>
        <taxon>Flavobacteriia</taxon>
        <taxon>Flavobacteriales</taxon>
        <taxon>Weeksellaceae</taxon>
        <taxon>Chryseobacterium group</taxon>
        <taxon>Kaistella</taxon>
    </lineage>
</organism>
<dbReference type="PANTHER" id="PTHR12526:SF629">
    <property type="entry name" value="TEICHURONIC ACID BIOSYNTHESIS GLYCOSYLTRANSFERASE TUAH-RELATED"/>
    <property type="match status" value="1"/>
</dbReference>
<protein>
    <submittedName>
        <fullName evidence="3">Glycosyltransferase family 4 protein</fullName>
    </submittedName>
</protein>
<evidence type="ECO:0000256" key="1">
    <source>
        <dbReference type="ARBA" id="ARBA00022676"/>
    </source>
</evidence>